<reference evidence="8 9" key="1">
    <citation type="submission" date="2006-08" db="EMBL/GenBank/DDBJ databases">
        <title>Complete sequence of Maricaulis maris MCS10.</title>
        <authorList>
            <consortium name="US DOE Joint Genome Institute"/>
            <person name="Copeland A."/>
            <person name="Lucas S."/>
            <person name="Lapidus A."/>
            <person name="Barry K."/>
            <person name="Detter J.C."/>
            <person name="Glavina del Rio T."/>
            <person name="Hammon N."/>
            <person name="Israni S."/>
            <person name="Dalin E."/>
            <person name="Tice H."/>
            <person name="Pitluck S."/>
            <person name="Saunders E."/>
            <person name="Brettin T."/>
            <person name="Bruce D."/>
            <person name="Han C."/>
            <person name="Tapia R."/>
            <person name="Gilna P."/>
            <person name="Schmutz J."/>
            <person name="Larimer F."/>
            <person name="Land M."/>
            <person name="Hauser L."/>
            <person name="Kyrpides N."/>
            <person name="Mikhailova N."/>
            <person name="Viollier P."/>
            <person name="Stephens C."/>
            <person name="Richardson P."/>
        </authorList>
    </citation>
    <scope>NUCLEOTIDE SEQUENCE [LARGE SCALE GENOMIC DNA]</scope>
    <source>
        <strain evidence="8 9">MCS10</strain>
    </source>
</reference>
<dbReference type="InterPro" id="IPR036097">
    <property type="entry name" value="HisK_dim/P_sf"/>
</dbReference>
<dbReference type="AlphaFoldDB" id="Q0AKJ7"/>
<evidence type="ECO:0000256" key="5">
    <source>
        <dbReference type="ARBA" id="ARBA00022777"/>
    </source>
</evidence>
<organism evidence="8 9">
    <name type="scientific">Maricaulis maris (strain MCS10)</name>
    <name type="common">Caulobacter maris</name>
    <dbReference type="NCBI Taxonomy" id="394221"/>
    <lineage>
        <taxon>Bacteria</taxon>
        <taxon>Pseudomonadati</taxon>
        <taxon>Pseudomonadota</taxon>
        <taxon>Alphaproteobacteria</taxon>
        <taxon>Maricaulales</taxon>
        <taxon>Maricaulaceae</taxon>
        <taxon>Maricaulis</taxon>
    </lineage>
</organism>
<dbReference type="Pfam" id="PF00512">
    <property type="entry name" value="HisKA"/>
    <property type="match status" value="1"/>
</dbReference>
<dbReference type="EMBL" id="CP000449">
    <property type="protein sequence ID" value="ABI67196.1"/>
    <property type="molecule type" value="Genomic_DNA"/>
</dbReference>
<dbReference type="Proteomes" id="UP000001964">
    <property type="component" value="Chromosome"/>
</dbReference>
<dbReference type="SMART" id="SM00388">
    <property type="entry name" value="HisKA"/>
    <property type="match status" value="1"/>
</dbReference>
<evidence type="ECO:0000256" key="2">
    <source>
        <dbReference type="ARBA" id="ARBA00012438"/>
    </source>
</evidence>
<evidence type="ECO:0000256" key="6">
    <source>
        <dbReference type="SAM" id="MobiDB-lite"/>
    </source>
</evidence>
<dbReference type="STRING" id="394221.Mmar10_2915"/>
<dbReference type="GO" id="GO:0000155">
    <property type="term" value="F:phosphorelay sensor kinase activity"/>
    <property type="evidence" value="ECO:0007669"/>
    <property type="project" value="InterPro"/>
</dbReference>
<comment type="catalytic activity">
    <reaction evidence="1">
        <text>ATP + protein L-histidine = ADP + protein N-phospho-L-histidine.</text>
        <dbReference type="EC" id="2.7.13.3"/>
    </reaction>
</comment>
<dbReference type="SMART" id="SM00387">
    <property type="entry name" value="HATPase_c"/>
    <property type="match status" value="1"/>
</dbReference>
<keyword evidence="5 8" id="KW-0418">Kinase</keyword>
<dbReference type="Pfam" id="PF02518">
    <property type="entry name" value="HATPase_c"/>
    <property type="match status" value="1"/>
</dbReference>
<dbReference type="SUPFAM" id="SSF55874">
    <property type="entry name" value="ATPase domain of HSP90 chaperone/DNA topoisomerase II/histidine kinase"/>
    <property type="match status" value="1"/>
</dbReference>
<dbReference type="InterPro" id="IPR005467">
    <property type="entry name" value="His_kinase_dom"/>
</dbReference>
<proteinExistence type="predicted"/>
<feature type="region of interest" description="Disordered" evidence="6">
    <location>
        <begin position="124"/>
        <end position="144"/>
    </location>
</feature>
<dbReference type="SUPFAM" id="SSF47384">
    <property type="entry name" value="Homodimeric domain of signal transducing histidine kinase"/>
    <property type="match status" value="1"/>
</dbReference>
<evidence type="ECO:0000256" key="3">
    <source>
        <dbReference type="ARBA" id="ARBA00022553"/>
    </source>
</evidence>
<dbReference type="KEGG" id="mmr:Mmar10_2915"/>
<evidence type="ECO:0000256" key="1">
    <source>
        <dbReference type="ARBA" id="ARBA00000085"/>
    </source>
</evidence>
<dbReference type="CDD" id="cd00082">
    <property type="entry name" value="HisKA"/>
    <property type="match status" value="1"/>
</dbReference>
<dbReference type="InterPro" id="IPR003594">
    <property type="entry name" value="HATPase_dom"/>
</dbReference>
<dbReference type="PANTHER" id="PTHR43047">
    <property type="entry name" value="TWO-COMPONENT HISTIDINE PROTEIN KINASE"/>
    <property type="match status" value="1"/>
</dbReference>
<dbReference type="eggNOG" id="COG2205">
    <property type="taxonomic scope" value="Bacteria"/>
</dbReference>
<sequence length="379" mass="41054" precursor="true">MYSILLTVLLDLAFAAVPAAAVVYMFRYAETLRQAEIINPVRVLTVGLLVWAFYHLLDAGVLLIGPFFVEDAGVPGLSAFIQTRLRWFTDAIASAFLIVGFVWLFRRMIEILDGLRSSNQALENELDDSSEREAELKARANTERAQSQSRSEFILGLSHELRTPLNGILGLSGLLANTDLDPSQRKLLATVERSAQAMLARVSDVFDLARLENNRVELRSVAFRPAELAQTILGLFEPLAGEKGLELALEIGENADSPVLGDPVRVRQILNNLVSNAMKFTPGGSVTITVRQSADRAGKNWVEFQVVDTGVGMDAAMLARIAGRSGSESGGDSGLGLSICHRLSALMDGDLKISSQPGSGTCVTVRLRVQAEPEDSGQD</sequence>
<keyword evidence="4" id="KW-0808">Transferase</keyword>
<dbReference type="PRINTS" id="PR00344">
    <property type="entry name" value="BCTRLSENSOR"/>
</dbReference>
<dbReference type="EC" id="2.7.13.3" evidence="2"/>
<dbReference type="Gene3D" id="3.30.565.10">
    <property type="entry name" value="Histidine kinase-like ATPase, C-terminal domain"/>
    <property type="match status" value="1"/>
</dbReference>
<evidence type="ECO:0000313" key="8">
    <source>
        <dbReference type="EMBL" id="ABI67196.1"/>
    </source>
</evidence>
<dbReference type="RefSeq" id="WP_011644840.1">
    <property type="nucleotide sequence ID" value="NC_008347.1"/>
</dbReference>
<keyword evidence="9" id="KW-1185">Reference proteome</keyword>
<dbReference type="PROSITE" id="PS50109">
    <property type="entry name" value="HIS_KIN"/>
    <property type="match status" value="1"/>
</dbReference>
<evidence type="ECO:0000313" key="9">
    <source>
        <dbReference type="Proteomes" id="UP000001964"/>
    </source>
</evidence>
<dbReference type="InterPro" id="IPR036890">
    <property type="entry name" value="HATPase_C_sf"/>
</dbReference>
<dbReference type="HOGENOM" id="CLU_729196_0_0_5"/>
<accession>Q0AKJ7</accession>
<protein>
    <recommendedName>
        <fullName evidence="2">histidine kinase</fullName>
        <ecNumber evidence="2">2.7.13.3</ecNumber>
    </recommendedName>
</protein>
<dbReference type="Gene3D" id="1.10.287.130">
    <property type="match status" value="1"/>
</dbReference>
<gene>
    <name evidence="8" type="ordered locus">Mmar10_2915</name>
</gene>
<evidence type="ECO:0000256" key="4">
    <source>
        <dbReference type="ARBA" id="ARBA00022679"/>
    </source>
</evidence>
<keyword evidence="3" id="KW-0597">Phosphoprotein</keyword>
<feature type="domain" description="Histidine kinase" evidence="7">
    <location>
        <begin position="156"/>
        <end position="371"/>
    </location>
</feature>
<evidence type="ECO:0000259" key="7">
    <source>
        <dbReference type="PROSITE" id="PS50109"/>
    </source>
</evidence>
<feature type="compositionally biased region" description="Basic and acidic residues" evidence="6">
    <location>
        <begin position="129"/>
        <end position="142"/>
    </location>
</feature>
<dbReference type="InterPro" id="IPR004358">
    <property type="entry name" value="Sig_transdc_His_kin-like_C"/>
</dbReference>
<name>Q0AKJ7_MARMM</name>
<dbReference type="InterPro" id="IPR003661">
    <property type="entry name" value="HisK_dim/P_dom"/>
</dbReference>
<dbReference type="OrthoDB" id="9774458at2"/>